<reference evidence="1 2" key="1">
    <citation type="submission" date="2016-01" db="EMBL/GenBank/DDBJ databases">
        <authorList>
            <person name="Oliw E.H."/>
        </authorList>
    </citation>
    <scope>NUCLEOTIDE SEQUENCE [LARGE SCALE GENOMIC DNA]</scope>
    <source>
        <strain evidence="1">LMG 22029</strain>
    </source>
</reference>
<evidence type="ECO:0000313" key="1">
    <source>
        <dbReference type="EMBL" id="SAL35741.1"/>
    </source>
</evidence>
<dbReference type="RefSeq" id="WP_060856701.1">
    <property type="nucleotide sequence ID" value="NZ_FCOC02000010.1"/>
</dbReference>
<dbReference type="EMBL" id="FCOC02000010">
    <property type="protein sequence ID" value="SAL35741.1"/>
    <property type="molecule type" value="Genomic_DNA"/>
</dbReference>
<dbReference type="OrthoDB" id="9106388at2"/>
<protein>
    <submittedName>
        <fullName evidence="1">Uncharacterized protein</fullName>
    </submittedName>
</protein>
<accession>A0A158GVB3</accession>
<dbReference type="AlphaFoldDB" id="A0A158GVB3"/>
<evidence type="ECO:0000313" key="2">
    <source>
        <dbReference type="Proteomes" id="UP000054893"/>
    </source>
</evidence>
<organism evidence="1 2">
    <name type="scientific">Caballeronia sordidicola</name>
    <name type="common">Burkholderia sordidicola</name>
    <dbReference type="NCBI Taxonomy" id="196367"/>
    <lineage>
        <taxon>Bacteria</taxon>
        <taxon>Pseudomonadati</taxon>
        <taxon>Pseudomonadota</taxon>
        <taxon>Betaproteobacteria</taxon>
        <taxon>Burkholderiales</taxon>
        <taxon>Burkholderiaceae</taxon>
        <taxon>Caballeronia</taxon>
    </lineage>
</organism>
<dbReference type="Proteomes" id="UP000054893">
    <property type="component" value="Unassembled WGS sequence"/>
</dbReference>
<gene>
    <name evidence="1" type="ORF">AWB64_03569</name>
</gene>
<proteinExistence type="predicted"/>
<sequence>MNLVLERIIGSATNGKSAERETAATPCASRVHLSAVLRSAQDEAARERLRRLFHSPLGVYVSQASRDHDDLRLVFDVAMEDLDFTVRTLHQVLPEAVIEAVRPRVFTHRREH</sequence>
<name>A0A158GVB3_CABSO</name>